<feature type="region of interest" description="Disordered" evidence="1">
    <location>
        <begin position="1"/>
        <end position="45"/>
    </location>
</feature>
<name>A0A7R9QM24_9ACAR</name>
<gene>
    <name evidence="2" type="ORF">OSB1V03_LOCUS23185</name>
</gene>
<keyword evidence="3" id="KW-1185">Reference proteome</keyword>
<evidence type="ECO:0000313" key="2">
    <source>
        <dbReference type="EMBL" id="CAD7651104.1"/>
    </source>
</evidence>
<accession>A0A7R9QM24</accession>
<reference evidence="2" key="1">
    <citation type="submission" date="2020-11" db="EMBL/GenBank/DDBJ databases">
        <authorList>
            <person name="Tran Van P."/>
        </authorList>
    </citation>
    <scope>NUCLEOTIDE SEQUENCE</scope>
</reference>
<evidence type="ECO:0000256" key="1">
    <source>
        <dbReference type="SAM" id="MobiDB-lite"/>
    </source>
</evidence>
<dbReference type="Proteomes" id="UP000759131">
    <property type="component" value="Unassembled WGS sequence"/>
</dbReference>
<proteinExistence type="predicted"/>
<evidence type="ECO:0000313" key="3">
    <source>
        <dbReference type="Proteomes" id="UP000759131"/>
    </source>
</evidence>
<dbReference type="AlphaFoldDB" id="A0A7R9QM24"/>
<organism evidence="2">
    <name type="scientific">Medioppia subpectinata</name>
    <dbReference type="NCBI Taxonomy" id="1979941"/>
    <lineage>
        <taxon>Eukaryota</taxon>
        <taxon>Metazoa</taxon>
        <taxon>Ecdysozoa</taxon>
        <taxon>Arthropoda</taxon>
        <taxon>Chelicerata</taxon>
        <taxon>Arachnida</taxon>
        <taxon>Acari</taxon>
        <taxon>Acariformes</taxon>
        <taxon>Sarcoptiformes</taxon>
        <taxon>Oribatida</taxon>
        <taxon>Brachypylina</taxon>
        <taxon>Oppioidea</taxon>
        <taxon>Oppiidae</taxon>
        <taxon>Medioppia</taxon>
    </lineage>
</organism>
<feature type="compositionally biased region" description="Basic and acidic residues" evidence="1">
    <location>
        <begin position="24"/>
        <end position="45"/>
    </location>
</feature>
<dbReference type="EMBL" id="CAJPIZ010055475">
    <property type="protein sequence ID" value="CAG2123240.1"/>
    <property type="molecule type" value="Genomic_DNA"/>
</dbReference>
<dbReference type="EMBL" id="OC910050">
    <property type="protein sequence ID" value="CAD7651104.1"/>
    <property type="molecule type" value="Genomic_DNA"/>
</dbReference>
<feature type="compositionally biased region" description="Polar residues" evidence="1">
    <location>
        <begin position="1"/>
        <end position="21"/>
    </location>
</feature>
<protein>
    <submittedName>
        <fullName evidence="2">Uncharacterized protein</fullName>
    </submittedName>
</protein>
<sequence>MSSESKTNPIVTKPMDTSSGEEATETRVDAKTADKPKIPKKARDWDKIVRDLEAEDKEEEDSDPNRVFQML</sequence>
<feature type="non-terminal residue" evidence="2">
    <location>
        <position position="71"/>
    </location>
</feature>